<dbReference type="InterPro" id="IPR015943">
    <property type="entry name" value="WD40/YVTN_repeat-like_dom_sf"/>
</dbReference>
<evidence type="ECO:0000259" key="3">
    <source>
        <dbReference type="Pfam" id="PF18962"/>
    </source>
</evidence>
<dbReference type="Pfam" id="PF18962">
    <property type="entry name" value="Por_Secre_tail"/>
    <property type="match status" value="1"/>
</dbReference>
<dbReference type="EMBL" id="JBHMEX010000069">
    <property type="protein sequence ID" value="MFB9066407.1"/>
    <property type="molecule type" value="Genomic_DNA"/>
</dbReference>
<protein>
    <submittedName>
        <fullName evidence="4">DUF5074 domain-containing protein</fullName>
    </submittedName>
</protein>
<accession>A0ABV5FS99</accession>
<evidence type="ECO:0000256" key="1">
    <source>
        <dbReference type="ARBA" id="ARBA00022729"/>
    </source>
</evidence>
<keyword evidence="5" id="KW-1185">Reference proteome</keyword>
<feature type="domain" description="Secretion system C-terminal sorting" evidence="3">
    <location>
        <begin position="676"/>
        <end position="741"/>
    </location>
</feature>
<keyword evidence="1 2" id="KW-0732">Signal</keyword>
<dbReference type="SUPFAM" id="SSF50969">
    <property type="entry name" value="YVTN repeat-like/Quinoprotein amine dehydrogenase"/>
    <property type="match status" value="1"/>
</dbReference>
<dbReference type="Proteomes" id="UP001589589">
    <property type="component" value="Unassembled WGS sequence"/>
</dbReference>
<dbReference type="InterPro" id="IPR031815">
    <property type="entry name" value="DUF5074"/>
</dbReference>
<reference evidence="4 5" key="1">
    <citation type="submission" date="2024-09" db="EMBL/GenBank/DDBJ databases">
        <authorList>
            <person name="Sun Q."/>
            <person name="Mori K."/>
        </authorList>
    </citation>
    <scope>NUCLEOTIDE SEQUENCE [LARGE SCALE GENOMIC DNA]</scope>
    <source>
        <strain evidence="4 5">CECT 7908</strain>
    </source>
</reference>
<evidence type="ECO:0000313" key="5">
    <source>
        <dbReference type="Proteomes" id="UP001589589"/>
    </source>
</evidence>
<comment type="caution">
    <text evidence="4">The sequence shown here is derived from an EMBL/GenBank/DDBJ whole genome shotgun (WGS) entry which is preliminary data.</text>
</comment>
<dbReference type="NCBIfam" id="TIGR04183">
    <property type="entry name" value="Por_Secre_tail"/>
    <property type="match status" value="1"/>
</dbReference>
<dbReference type="InterPro" id="IPR011044">
    <property type="entry name" value="Quino_amine_DH_bsu"/>
</dbReference>
<sequence>MKQNYFLQILLLFVFLTNAQVKVQDEIRYNLKQNLSAKIQQNKSTATATDFDAIEYWVGTGANKAAFVVQWNDGKNSDALVWGFRWDGEATGIDMVRAIAKADHRFYALQYDSGTALGTTIAGLGFDLNGVNTIGLYKDGNQTYPLYPVNGIVNTTGANFDNFTVIDATDHWQTQSNSKGYWSYSIKKTTDTDFNPYDLTAANGILENNSWNVWNYNTGMVELPIASTFTPVSPFVLSTDFTKGFFMVNEDWFGHTNGTLNFIDDSGKINYRIYSTANNNETFGVTTQYGTIYGDNFYFVSKQDADVGRLIVANAKTMKKIASFKTIGGDGRSFLGVNENTGYIGTSNGLYLFDIANMRVGNLITGTSGAGQIGNTIRTSQLVFAVTQGKGIFIIDPTTNTIIKSIAGAFHSVVQAKDGSVWAIQNQKIININTTTFETTEYPFPTTKYTGSGGAWNAGSFTYSNQQNALYWLGSGAKIVKFDVTNKTFNENFASIPGQTTPFKQIPQGASLRVDPASDRLILNTTESGYGAHYQKNWVHTFDNTGALTDTKTLNDYYWFPALTVFPDNNAPVVSSTLPSQVSINSNILIDLKTVVSDTDNLSVAIVKSIKSNTNPAVVTATINPEEALVLTPKTSGEATIIVSFNSNGKLVEKSITINVTNSLGTDKFDKIEFTIYPNPVSDILNIKTQDEVLNVIIYDITGRQINTIINNNQVDVSALTKGFYIINVVTDSASYQQKFIKK</sequence>
<name>A0ABV5FS99_9FLAO</name>
<feature type="signal peptide" evidence="2">
    <location>
        <begin position="1"/>
        <end position="19"/>
    </location>
</feature>
<dbReference type="Gene3D" id="2.130.10.10">
    <property type="entry name" value="YVTN repeat-like/Quinoprotein amine dehydrogenase"/>
    <property type="match status" value="1"/>
</dbReference>
<evidence type="ECO:0000256" key="2">
    <source>
        <dbReference type="SAM" id="SignalP"/>
    </source>
</evidence>
<feature type="chain" id="PRO_5046279073" evidence="2">
    <location>
        <begin position="20"/>
        <end position="743"/>
    </location>
</feature>
<gene>
    <name evidence="4" type="ORF">ACFFUQ_20500</name>
</gene>
<proteinExistence type="predicted"/>
<organism evidence="4 5">
    <name type="scientific">Flavobacterium branchiarum</name>
    <dbReference type="NCBI Taxonomy" id="1114870"/>
    <lineage>
        <taxon>Bacteria</taxon>
        <taxon>Pseudomonadati</taxon>
        <taxon>Bacteroidota</taxon>
        <taxon>Flavobacteriia</taxon>
        <taxon>Flavobacteriales</taxon>
        <taxon>Flavobacteriaceae</taxon>
        <taxon>Flavobacterium</taxon>
    </lineage>
</organism>
<dbReference type="InterPro" id="IPR026444">
    <property type="entry name" value="Secre_tail"/>
</dbReference>
<dbReference type="Pfam" id="PF16819">
    <property type="entry name" value="DUF5074"/>
    <property type="match status" value="1"/>
</dbReference>
<dbReference type="RefSeq" id="WP_290264641.1">
    <property type="nucleotide sequence ID" value="NZ_JAUFQQ010000003.1"/>
</dbReference>
<evidence type="ECO:0000313" key="4">
    <source>
        <dbReference type="EMBL" id="MFB9066407.1"/>
    </source>
</evidence>